<comment type="caution">
    <text evidence="2">The sequence shown here is derived from an EMBL/GenBank/DDBJ whole genome shotgun (WGS) entry which is preliminary data.</text>
</comment>
<dbReference type="EMBL" id="JAUDFV010000141">
    <property type="protein sequence ID" value="KAL2722243.1"/>
    <property type="molecule type" value="Genomic_DNA"/>
</dbReference>
<evidence type="ECO:0000256" key="1">
    <source>
        <dbReference type="SAM" id="MobiDB-lite"/>
    </source>
</evidence>
<feature type="region of interest" description="Disordered" evidence="1">
    <location>
        <begin position="86"/>
        <end position="119"/>
    </location>
</feature>
<evidence type="ECO:0000313" key="3">
    <source>
        <dbReference type="Proteomes" id="UP001607302"/>
    </source>
</evidence>
<proteinExistence type="predicted"/>
<reference evidence="2 3" key="1">
    <citation type="journal article" date="2024" name="Ann. Entomol. Soc. Am.">
        <title>Genomic analyses of the southern and eastern yellowjacket wasps (Hymenoptera: Vespidae) reveal evolutionary signatures of social life.</title>
        <authorList>
            <person name="Catto M.A."/>
            <person name="Caine P.B."/>
            <person name="Orr S.E."/>
            <person name="Hunt B.G."/>
            <person name="Goodisman M.A.D."/>
        </authorList>
    </citation>
    <scope>NUCLEOTIDE SEQUENCE [LARGE SCALE GENOMIC DNA]</scope>
    <source>
        <strain evidence="2">233</strain>
        <tissue evidence="2">Head and thorax</tissue>
    </source>
</reference>
<organism evidence="2 3">
    <name type="scientific">Vespula squamosa</name>
    <name type="common">Southern yellow jacket</name>
    <name type="synonym">Wasp</name>
    <dbReference type="NCBI Taxonomy" id="30214"/>
    <lineage>
        <taxon>Eukaryota</taxon>
        <taxon>Metazoa</taxon>
        <taxon>Ecdysozoa</taxon>
        <taxon>Arthropoda</taxon>
        <taxon>Hexapoda</taxon>
        <taxon>Insecta</taxon>
        <taxon>Pterygota</taxon>
        <taxon>Neoptera</taxon>
        <taxon>Endopterygota</taxon>
        <taxon>Hymenoptera</taxon>
        <taxon>Apocrita</taxon>
        <taxon>Aculeata</taxon>
        <taxon>Vespoidea</taxon>
        <taxon>Vespidae</taxon>
        <taxon>Vespinae</taxon>
        <taxon>Vespula</taxon>
    </lineage>
</organism>
<feature type="region of interest" description="Disordered" evidence="1">
    <location>
        <begin position="579"/>
        <end position="621"/>
    </location>
</feature>
<feature type="compositionally biased region" description="Basic residues" evidence="1">
    <location>
        <begin position="646"/>
        <end position="660"/>
    </location>
</feature>
<sequence length="827" mass="97568">MSMDQPTVEVTHFEKKENDDCEEEIRWFDNYERQLRTEATESLKREDFLNYFRYVQRNYCREISSDDDYRSSSVRELENVRRSVRGVKGKRMKSSRAKQGFGSRHRKARPKRKKNEDYSEPCCPLERTDVDCDIQPFSGYPCVNKSHRPKVTYPSSRLIKRHSSRLVSPKSYGRYIKRDLTRDYPGNIDIKVIHDWPDTGTDQRVPRSKDKVYRLETRRIVQKDSFEENLRKRSTDSIYINPRFDPNLNHEEAAAVNSRKELEVHRYVDKMNESSFQKRLSGGSNFSGSTNNQYCPRLNGPCSCEEETNKSRNFNCEKDVLSSKRKEEKKICEKNFDWIFKDPPCTKSKSRYPSSRSFSSLSSARSTKGVTFDKNLTEMPIISERTPCQVPRSSRKGDKSSFIEKKVHYEPKCVRMDSLRKDKEDLCYVCENEKMDNMRNRKLCKLVRSKEGKVLMKCCCSDNEQENHTKCNDCCCCPENRKQFQPRQKCDISMTYEKYRDDKDYLHTSSLPGNNFRIDSSDKPVENICKRKEDLSLKTPFLDHWKKCNERLKEVSEDYEKLSSNLKTMRDICCRRDKTRRKTDGSYPSGKDSSFGELRRSPKRTIDVRSSFRPNETEENNDCDCREFFRETLRSSRLYDRDGRSMKRHETKHDTKSKKKLEKDSIKKFEDFCDRVKTVNRPLDNRKGNLENKALNENRVYQECRYDSETSVQELWRPIKMNNISRKEWLGNSVDLRIVKPKNSSGKTSLDKILIYPPDDVTGPPLTLFKNSSNISCQVKGNEDNGYRYNVTYVQKFISPIWRPEVECPGNKIRHRREECDCSSDYG</sequence>
<protein>
    <submittedName>
        <fullName evidence="2">Uncharacterized protein</fullName>
    </submittedName>
</protein>
<name>A0ABD2ANN7_VESSQ</name>
<feature type="compositionally biased region" description="Basic residues" evidence="1">
    <location>
        <begin position="103"/>
        <end position="113"/>
    </location>
</feature>
<keyword evidence="3" id="KW-1185">Reference proteome</keyword>
<feature type="compositionally biased region" description="Basic residues" evidence="1">
    <location>
        <begin position="86"/>
        <end position="96"/>
    </location>
</feature>
<dbReference type="Proteomes" id="UP001607302">
    <property type="component" value="Unassembled WGS sequence"/>
</dbReference>
<feature type="region of interest" description="Disordered" evidence="1">
    <location>
        <begin position="640"/>
        <end position="660"/>
    </location>
</feature>
<dbReference type="AlphaFoldDB" id="A0ABD2ANN7"/>
<feature type="compositionally biased region" description="Basic and acidic residues" evidence="1">
    <location>
        <begin position="597"/>
        <end position="607"/>
    </location>
</feature>
<evidence type="ECO:0000313" key="2">
    <source>
        <dbReference type="EMBL" id="KAL2722243.1"/>
    </source>
</evidence>
<accession>A0ABD2ANN7</accession>
<gene>
    <name evidence="2" type="ORF">V1478_009106</name>
</gene>